<dbReference type="OrthoDB" id="508829at2"/>
<evidence type="ECO:0000313" key="2">
    <source>
        <dbReference type="EMBL" id="PSB00755.1"/>
    </source>
</evidence>
<organism evidence="2 3">
    <name type="scientific">Merismopedia glauca CCAP 1448/3</name>
    <dbReference type="NCBI Taxonomy" id="1296344"/>
    <lineage>
        <taxon>Bacteria</taxon>
        <taxon>Bacillati</taxon>
        <taxon>Cyanobacteriota</taxon>
        <taxon>Cyanophyceae</taxon>
        <taxon>Synechococcales</taxon>
        <taxon>Merismopediaceae</taxon>
        <taxon>Merismopedia</taxon>
    </lineage>
</organism>
<accession>A0A2T1BXL5</accession>
<proteinExistence type="predicted"/>
<comment type="caution">
    <text evidence="2">The sequence shown here is derived from an EMBL/GenBank/DDBJ whole genome shotgun (WGS) entry which is preliminary data.</text>
</comment>
<dbReference type="RefSeq" id="WP_106291362.1">
    <property type="nucleotide sequence ID" value="NZ_CAWNTC010000204.1"/>
</dbReference>
<name>A0A2T1BXL5_9CYAN</name>
<dbReference type="Gene3D" id="1.20.120.20">
    <property type="entry name" value="Apolipoprotein"/>
    <property type="match status" value="1"/>
</dbReference>
<protein>
    <submittedName>
        <fullName evidence="2">Histidine kinase</fullName>
    </submittedName>
</protein>
<feature type="coiled-coil region" evidence="1">
    <location>
        <begin position="94"/>
        <end position="121"/>
    </location>
</feature>
<reference evidence="2 3" key="1">
    <citation type="submission" date="2018-02" db="EMBL/GenBank/DDBJ databases">
        <authorList>
            <person name="Cohen D.B."/>
            <person name="Kent A.D."/>
        </authorList>
    </citation>
    <scope>NUCLEOTIDE SEQUENCE [LARGE SCALE GENOMIC DNA]</scope>
    <source>
        <strain evidence="2 3">CCAP 1448/3</strain>
    </source>
</reference>
<keyword evidence="3" id="KW-1185">Reference proteome</keyword>
<keyword evidence="1" id="KW-0175">Coiled coil</keyword>
<evidence type="ECO:0000313" key="3">
    <source>
        <dbReference type="Proteomes" id="UP000238762"/>
    </source>
</evidence>
<keyword evidence="2" id="KW-0418">Kinase</keyword>
<sequence>MPESIKEQIKSDLEKAKTQGQLRSGNIRQIVSQAIFQAVGEIKEGSGELGSIAKETINTVAETFKEKGQEVKEEIQASIEGLVDGISRARQEAIAKDREQIQQLQTRIDEQERQLQSSVDGALIEIEVANQEANSETRSSIKSAIEALKDTEEAALMRKRYAQLQAELSILQANLAARYGEQYEEVKKHLDTAQVWYKNAQAKSENTGKTLVEQKQTDFEAKLSEAGAALARKEKELKRILQDLWRSMSKSDKP</sequence>
<dbReference type="EMBL" id="PVWJ01000163">
    <property type="protein sequence ID" value="PSB00755.1"/>
    <property type="molecule type" value="Genomic_DNA"/>
</dbReference>
<reference evidence="2 3" key="2">
    <citation type="submission" date="2018-03" db="EMBL/GenBank/DDBJ databases">
        <title>The ancient ancestry and fast evolution of plastids.</title>
        <authorList>
            <person name="Moore K.R."/>
            <person name="Magnabosco C."/>
            <person name="Momper L."/>
            <person name="Gold D.A."/>
            <person name="Bosak T."/>
            <person name="Fournier G.P."/>
        </authorList>
    </citation>
    <scope>NUCLEOTIDE SEQUENCE [LARGE SCALE GENOMIC DNA]</scope>
    <source>
        <strain evidence="2 3">CCAP 1448/3</strain>
    </source>
</reference>
<keyword evidence="2" id="KW-0808">Transferase</keyword>
<dbReference type="Proteomes" id="UP000238762">
    <property type="component" value="Unassembled WGS sequence"/>
</dbReference>
<dbReference type="AlphaFoldDB" id="A0A2T1BXL5"/>
<dbReference type="GO" id="GO:0016301">
    <property type="term" value="F:kinase activity"/>
    <property type="evidence" value="ECO:0007669"/>
    <property type="project" value="UniProtKB-KW"/>
</dbReference>
<gene>
    <name evidence="2" type="ORF">C7B64_21835</name>
</gene>
<evidence type="ECO:0000256" key="1">
    <source>
        <dbReference type="SAM" id="Coils"/>
    </source>
</evidence>